<dbReference type="InterPro" id="IPR050106">
    <property type="entry name" value="HistidinolP_aminotransfase"/>
</dbReference>
<comment type="caution">
    <text evidence="12">The sequence shown here is derived from an EMBL/GenBank/DDBJ whole genome shotgun (WGS) entry which is preliminary data.</text>
</comment>
<evidence type="ECO:0000256" key="4">
    <source>
        <dbReference type="ARBA" id="ARBA00022576"/>
    </source>
</evidence>
<dbReference type="CDD" id="cd00609">
    <property type="entry name" value="AAT_like"/>
    <property type="match status" value="1"/>
</dbReference>
<dbReference type="RefSeq" id="WP_322474961.1">
    <property type="nucleotide sequence ID" value="NZ_JBHRZG010000012.1"/>
</dbReference>
<evidence type="ECO:0000256" key="1">
    <source>
        <dbReference type="ARBA" id="ARBA00005011"/>
    </source>
</evidence>
<dbReference type="PANTHER" id="PTHR43643:SF6">
    <property type="entry name" value="HISTIDINOL-PHOSPHATE AMINOTRANSFERASE"/>
    <property type="match status" value="1"/>
</dbReference>
<keyword evidence="6 12" id="KW-0808">Transferase</keyword>
<evidence type="ECO:0000256" key="2">
    <source>
        <dbReference type="ARBA" id="ARBA00007970"/>
    </source>
</evidence>
<comment type="pathway">
    <text evidence="1">Amino-acid biosynthesis; L-histidine biosynthesis; L-histidine from 5-phospho-alpha-D-ribose 1-diphosphate: step 7/9.</text>
</comment>
<protein>
    <recommendedName>
        <fullName evidence="3">histidinol-phosphate transaminase</fullName>
        <ecNumber evidence="3">2.6.1.9</ecNumber>
    </recommendedName>
</protein>
<accession>A0ABV7Z8B4</accession>
<comment type="catalytic activity">
    <reaction evidence="9">
        <text>L-histidinol phosphate + 2-oxoglutarate = 3-(imidazol-4-yl)-2-oxopropyl phosphate + L-glutamate</text>
        <dbReference type="Rhea" id="RHEA:23744"/>
        <dbReference type="ChEBI" id="CHEBI:16810"/>
        <dbReference type="ChEBI" id="CHEBI:29985"/>
        <dbReference type="ChEBI" id="CHEBI:57766"/>
        <dbReference type="ChEBI" id="CHEBI:57980"/>
        <dbReference type="EC" id="2.6.1.9"/>
    </reaction>
</comment>
<feature type="domain" description="Aminotransferase class I/classII large" evidence="11">
    <location>
        <begin position="30"/>
        <end position="328"/>
    </location>
</feature>
<dbReference type="EC" id="2.6.1.9" evidence="3"/>
<reference evidence="13" key="1">
    <citation type="journal article" date="2019" name="Int. J. Syst. Evol. Microbiol.">
        <title>The Global Catalogue of Microorganisms (GCM) 10K type strain sequencing project: providing services to taxonomists for standard genome sequencing and annotation.</title>
        <authorList>
            <consortium name="The Broad Institute Genomics Platform"/>
            <consortium name="The Broad Institute Genome Sequencing Center for Infectious Disease"/>
            <person name="Wu L."/>
            <person name="Ma J."/>
        </authorList>
    </citation>
    <scope>NUCLEOTIDE SEQUENCE [LARGE SCALE GENOMIC DNA]</scope>
    <source>
        <strain evidence="13">CCTCC AB 2017081</strain>
    </source>
</reference>
<sequence length="345" mass="36156">MEDTVIPGDLPPRVPRVPHGGPDATRFSGLDFSVNANPYGPNPLLVQALRDADHAAYPDPAYSEVRSRLGTWHGLDAAHVTLATGASELLHRLVRAYLPAGHMLLSLHAPFGELARAAALGRATVVTVPECPATLPTGTRLVYVGYPHNPTGHAPTPDQLRVLADTCAASGALLVVDEAYAPFAALPTPPRHPAVVRVLSPGKAHGLVGARPAYALADPEVVDTLDNLAPAWHVPAGTAAVLAALPQGASFLAQTLPRVAQHAAALAADLAGLGRVEHHGTPYMTLRVPDAARVCAELLSRGLRVRDCASYGLPDTLRIGTRMPGENATLVRALRELLGTRGRHG</sequence>
<gene>
    <name evidence="12" type="ORF">ACFOSB_12030</name>
</gene>
<evidence type="ECO:0000256" key="5">
    <source>
        <dbReference type="ARBA" id="ARBA00022605"/>
    </source>
</evidence>
<dbReference type="Gene3D" id="3.40.640.10">
    <property type="entry name" value="Type I PLP-dependent aspartate aminotransferase-like (Major domain)"/>
    <property type="match status" value="1"/>
</dbReference>
<evidence type="ECO:0000256" key="9">
    <source>
        <dbReference type="ARBA" id="ARBA00047481"/>
    </source>
</evidence>
<organism evidence="12 13">
    <name type="scientific">Deinococcus rufus</name>
    <dbReference type="NCBI Taxonomy" id="2136097"/>
    <lineage>
        <taxon>Bacteria</taxon>
        <taxon>Thermotogati</taxon>
        <taxon>Deinococcota</taxon>
        <taxon>Deinococci</taxon>
        <taxon>Deinococcales</taxon>
        <taxon>Deinococcaceae</taxon>
        <taxon>Deinococcus</taxon>
    </lineage>
</organism>
<evidence type="ECO:0000256" key="6">
    <source>
        <dbReference type="ARBA" id="ARBA00022679"/>
    </source>
</evidence>
<proteinExistence type="inferred from homology"/>
<dbReference type="EMBL" id="JBHRZG010000012">
    <property type="protein sequence ID" value="MFC3833588.1"/>
    <property type="molecule type" value="Genomic_DNA"/>
</dbReference>
<keyword evidence="7" id="KW-0663">Pyridoxal phosphate</keyword>
<dbReference type="PANTHER" id="PTHR43643">
    <property type="entry name" value="HISTIDINOL-PHOSPHATE AMINOTRANSFERASE 2"/>
    <property type="match status" value="1"/>
</dbReference>
<evidence type="ECO:0000313" key="12">
    <source>
        <dbReference type="EMBL" id="MFC3833588.1"/>
    </source>
</evidence>
<dbReference type="Pfam" id="PF00155">
    <property type="entry name" value="Aminotran_1_2"/>
    <property type="match status" value="1"/>
</dbReference>
<dbReference type="InterPro" id="IPR015424">
    <property type="entry name" value="PyrdxlP-dep_Trfase"/>
</dbReference>
<evidence type="ECO:0000259" key="11">
    <source>
        <dbReference type="Pfam" id="PF00155"/>
    </source>
</evidence>
<keyword evidence="5" id="KW-0028">Amino-acid biosynthesis</keyword>
<dbReference type="SUPFAM" id="SSF53383">
    <property type="entry name" value="PLP-dependent transferases"/>
    <property type="match status" value="1"/>
</dbReference>
<keyword evidence="13" id="KW-1185">Reference proteome</keyword>
<dbReference type="InterPro" id="IPR015422">
    <property type="entry name" value="PyrdxlP-dep_Trfase_small"/>
</dbReference>
<dbReference type="GO" id="GO:0004400">
    <property type="term" value="F:histidinol-phosphate transaminase activity"/>
    <property type="evidence" value="ECO:0007669"/>
    <property type="project" value="UniProtKB-EC"/>
</dbReference>
<keyword evidence="4 12" id="KW-0032">Aminotransferase</keyword>
<evidence type="ECO:0000256" key="10">
    <source>
        <dbReference type="SAM" id="MobiDB-lite"/>
    </source>
</evidence>
<evidence type="ECO:0000256" key="7">
    <source>
        <dbReference type="ARBA" id="ARBA00022898"/>
    </source>
</evidence>
<dbReference type="InterPro" id="IPR015421">
    <property type="entry name" value="PyrdxlP-dep_Trfase_major"/>
</dbReference>
<dbReference type="Gene3D" id="3.90.1150.10">
    <property type="entry name" value="Aspartate Aminotransferase, domain 1"/>
    <property type="match status" value="1"/>
</dbReference>
<evidence type="ECO:0000313" key="13">
    <source>
        <dbReference type="Proteomes" id="UP001595803"/>
    </source>
</evidence>
<feature type="region of interest" description="Disordered" evidence="10">
    <location>
        <begin position="1"/>
        <end position="22"/>
    </location>
</feature>
<dbReference type="Proteomes" id="UP001595803">
    <property type="component" value="Unassembled WGS sequence"/>
</dbReference>
<keyword evidence="8" id="KW-0368">Histidine biosynthesis</keyword>
<name>A0ABV7Z8B4_9DEIO</name>
<evidence type="ECO:0000256" key="8">
    <source>
        <dbReference type="ARBA" id="ARBA00023102"/>
    </source>
</evidence>
<comment type="similarity">
    <text evidence="2">Belongs to the class-II pyridoxal-phosphate-dependent aminotransferase family. Histidinol-phosphate aminotransferase subfamily.</text>
</comment>
<evidence type="ECO:0000256" key="3">
    <source>
        <dbReference type="ARBA" id="ARBA00012748"/>
    </source>
</evidence>
<dbReference type="InterPro" id="IPR004839">
    <property type="entry name" value="Aminotransferase_I/II_large"/>
</dbReference>